<dbReference type="EMBL" id="JADYXP020000016">
    <property type="protein sequence ID" value="KAL0107694.1"/>
    <property type="molecule type" value="Genomic_DNA"/>
</dbReference>
<organism evidence="1 2">
    <name type="scientific">Cardiocondyla obscurior</name>
    <dbReference type="NCBI Taxonomy" id="286306"/>
    <lineage>
        <taxon>Eukaryota</taxon>
        <taxon>Metazoa</taxon>
        <taxon>Ecdysozoa</taxon>
        <taxon>Arthropoda</taxon>
        <taxon>Hexapoda</taxon>
        <taxon>Insecta</taxon>
        <taxon>Pterygota</taxon>
        <taxon>Neoptera</taxon>
        <taxon>Endopterygota</taxon>
        <taxon>Hymenoptera</taxon>
        <taxon>Apocrita</taxon>
        <taxon>Aculeata</taxon>
        <taxon>Formicoidea</taxon>
        <taxon>Formicidae</taxon>
        <taxon>Myrmicinae</taxon>
        <taxon>Cardiocondyla</taxon>
    </lineage>
</organism>
<proteinExistence type="predicted"/>
<dbReference type="AlphaFoldDB" id="A0AAW2EVB8"/>
<name>A0AAW2EVB8_9HYME</name>
<accession>A0AAW2EVB8</accession>
<reference evidence="1 2" key="1">
    <citation type="submission" date="2023-03" db="EMBL/GenBank/DDBJ databases">
        <title>High recombination rates correlate with genetic variation in Cardiocondyla obscurior ants.</title>
        <authorList>
            <person name="Errbii M."/>
        </authorList>
    </citation>
    <scope>NUCLEOTIDE SEQUENCE [LARGE SCALE GENOMIC DNA]</scope>
    <source>
        <strain evidence="1">Alpha-2009</strain>
        <tissue evidence="1">Whole body</tissue>
    </source>
</reference>
<evidence type="ECO:0000313" key="2">
    <source>
        <dbReference type="Proteomes" id="UP001430953"/>
    </source>
</evidence>
<gene>
    <name evidence="1" type="ORF">PUN28_014772</name>
</gene>
<comment type="caution">
    <text evidence="1">The sequence shown here is derived from an EMBL/GenBank/DDBJ whole genome shotgun (WGS) entry which is preliminary data.</text>
</comment>
<dbReference type="Proteomes" id="UP001430953">
    <property type="component" value="Unassembled WGS sequence"/>
</dbReference>
<sequence>MSAIADSFVNLNRFTCCSIVSSRCFGAPDFRSLWYSRVCSHAAQLRKGAKATILGVHVERANQASVYISLLINFTQRQTTGRCRRPRSPSFLCDRSRTLTAVAAPRTLFLTVKCTFLPFSSLFLSLFLRSKGHIPFFPF</sequence>
<protein>
    <submittedName>
        <fullName evidence="1">Uncharacterized protein</fullName>
    </submittedName>
</protein>
<evidence type="ECO:0000313" key="1">
    <source>
        <dbReference type="EMBL" id="KAL0107694.1"/>
    </source>
</evidence>
<keyword evidence="2" id="KW-1185">Reference proteome</keyword>